<evidence type="ECO:0000313" key="2">
    <source>
        <dbReference type="Proteomes" id="UP000214646"/>
    </source>
</evidence>
<organism evidence="1 2">
    <name type="scientific">Fimbriiglobus ruber</name>
    <dbReference type="NCBI Taxonomy" id="1908690"/>
    <lineage>
        <taxon>Bacteria</taxon>
        <taxon>Pseudomonadati</taxon>
        <taxon>Planctomycetota</taxon>
        <taxon>Planctomycetia</taxon>
        <taxon>Gemmatales</taxon>
        <taxon>Gemmataceae</taxon>
        <taxon>Fimbriiglobus</taxon>
    </lineage>
</organism>
<reference evidence="2" key="1">
    <citation type="submission" date="2017-06" db="EMBL/GenBank/DDBJ databases">
        <title>Genome analysis of Fimbriiglobus ruber SP5, the first member of the order Planctomycetales with confirmed chitinolytic capability.</title>
        <authorList>
            <person name="Ravin N.V."/>
            <person name="Rakitin A.L."/>
            <person name="Ivanova A.A."/>
            <person name="Beletsky A.V."/>
            <person name="Kulichevskaya I.S."/>
            <person name="Mardanov A.V."/>
            <person name="Dedysh S.N."/>
        </authorList>
    </citation>
    <scope>NUCLEOTIDE SEQUENCE [LARGE SCALE GENOMIC DNA]</scope>
    <source>
        <strain evidence="2">SP5</strain>
    </source>
</reference>
<dbReference type="EMBL" id="NIDE01000001">
    <property type="protein sequence ID" value="OWK46869.1"/>
    <property type="molecule type" value="Genomic_DNA"/>
</dbReference>
<accession>A0A225EC08</accession>
<gene>
    <name evidence="1" type="ORF">FRUB_00568</name>
</gene>
<dbReference type="Proteomes" id="UP000214646">
    <property type="component" value="Unassembled WGS sequence"/>
</dbReference>
<proteinExistence type="predicted"/>
<evidence type="ECO:0000313" key="1">
    <source>
        <dbReference type="EMBL" id="OWK46869.1"/>
    </source>
</evidence>
<comment type="caution">
    <text evidence="1">The sequence shown here is derived from an EMBL/GenBank/DDBJ whole genome shotgun (WGS) entry which is preliminary data.</text>
</comment>
<name>A0A225EC08_9BACT</name>
<dbReference type="AlphaFoldDB" id="A0A225EC08"/>
<keyword evidence="2" id="KW-1185">Reference proteome</keyword>
<sequence>MLSNTSRPIGSQMSKAQRIRLIITELHKFQRFVTVQPFVLGHRSPPIK</sequence>
<protein>
    <submittedName>
        <fullName evidence="1">Uncharacterized protein</fullName>
    </submittedName>
</protein>